<evidence type="ECO:0000313" key="2">
    <source>
        <dbReference type="Proteomes" id="UP000235672"/>
    </source>
</evidence>
<protein>
    <submittedName>
        <fullName evidence="1">Uncharacterized protein</fullName>
    </submittedName>
</protein>
<evidence type="ECO:0000313" key="1">
    <source>
        <dbReference type="EMBL" id="PMD18585.1"/>
    </source>
</evidence>
<dbReference type="Proteomes" id="UP000235672">
    <property type="component" value="Unassembled WGS sequence"/>
</dbReference>
<sequence length="152" mass="17736">MDNQERKDGAIFATFGEWYLMIKEPIDAIADYLTRAEALIIYADNYLAYLGRPEFPQSYHNLWKAHIQAMRTLQQTSFDFLPSTSGTDSGRLSLQDYIRTTHDTHVLIYPELDEYRRYRRILQSYSGENTTATAFSDLERHSEVRSLYASFA</sequence>
<accession>A0A2J6PX32</accession>
<organism evidence="1 2">
    <name type="scientific">Hyaloscypha hepaticicola</name>
    <dbReference type="NCBI Taxonomy" id="2082293"/>
    <lineage>
        <taxon>Eukaryota</taxon>
        <taxon>Fungi</taxon>
        <taxon>Dikarya</taxon>
        <taxon>Ascomycota</taxon>
        <taxon>Pezizomycotina</taxon>
        <taxon>Leotiomycetes</taxon>
        <taxon>Helotiales</taxon>
        <taxon>Hyaloscyphaceae</taxon>
        <taxon>Hyaloscypha</taxon>
    </lineage>
</organism>
<keyword evidence="2" id="KW-1185">Reference proteome</keyword>
<reference evidence="1 2" key="1">
    <citation type="submission" date="2016-05" db="EMBL/GenBank/DDBJ databases">
        <title>A degradative enzymes factory behind the ericoid mycorrhizal symbiosis.</title>
        <authorList>
            <consortium name="DOE Joint Genome Institute"/>
            <person name="Martino E."/>
            <person name="Morin E."/>
            <person name="Grelet G."/>
            <person name="Kuo A."/>
            <person name="Kohler A."/>
            <person name="Daghino S."/>
            <person name="Barry K."/>
            <person name="Choi C."/>
            <person name="Cichocki N."/>
            <person name="Clum A."/>
            <person name="Copeland A."/>
            <person name="Hainaut M."/>
            <person name="Haridas S."/>
            <person name="Labutti K."/>
            <person name="Lindquist E."/>
            <person name="Lipzen A."/>
            <person name="Khouja H.-R."/>
            <person name="Murat C."/>
            <person name="Ohm R."/>
            <person name="Olson A."/>
            <person name="Spatafora J."/>
            <person name="Veneault-Fourrey C."/>
            <person name="Henrissat B."/>
            <person name="Grigoriev I."/>
            <person name="Martin F."/>
            <person name="Perotto S."/>
        </authorList>
    </citation>
    <scope>NUCLEOTIDE SEQUENCE [LARGE SCALE GENOMIC DNA]</scope>
    <source>
        <strain evidence="1 2">UAMH 7357</strain>
    </source>
</reference>
<name>A0A2J6PX32_9HELO</name>
<dbReference type="AlphaFoldDB" id="A0A2J6PX32"/>
<dbReference type="EMBL" id="KZ613493">
    <property type="protein sequence ID" value="PMD18585.1"/>
    <property type="molecule type" value="Genomic_DNA"/>
</dbReference>
<gene>
    <name evidence="1" type="ORF">NA56DRAFT_661245</name>
</gene>
<proteinExistence type="predicted"/>